<name>A0AAV2WFD2_MYCNE</name>
<gene>
    <name evidence="3" type="ORF">BN1047_00836</name>
</gene>
<proteinExistence type="predicted"/>
<evidence type="ECO:0000256" key="1">
    <source>
        <dbReference type="SAM" id="MobiDB-lite"/>
    </source>
</evidence>
<feature type="region of interest" description="Disordered" evidence="1">
    <location>
        <begin position="1"/>
        <end position="63"/>
    </location>
</feature>
<dbReference type="EMBL" id="LK021337">
    <property type="protein sequence ID" value="CDQ42975.1"/>
    <property type="molecule type" value="Genomic_DNA"/>
</dbReference>
<dbReference type="Proteomes" id="UP000028864">
    <property type="component" value="Unassembled WGS sequence"/>
</dbReference>
<evidence type="ECO:0008006" key="5">
    <source>
        <dbReference type="Google" id="ProtNLM"/>
    </source>
</evidence>
<feature type="compositionally biased region" description="Pro residues" evidence="1">
    <location>
        <begin position="1"/>
        <end position="24"/>
    </location>
</feature>
<feature type="compositionally biased region" description="Pro residues" evidence="1">
    <location>
        <begin position="48"/>
        <end position="61"/>
    </location>
</feature>
<keyword evidence="2" id="KW-0472">Membrane</keyword>
<organism evidence="3 4">
    <name type="scientific">Mycolicibacterium neoaurum</name>
    <name type="common">Mycobacterium neoaurum</name>
    <dbReference type="NCBI Taxonomy" id="1795"/>
    <lineage>
        <taxon>Bacteria</taxon>
        <taxon>Bacillati</taxon>
        <taxon>Actinomycetota</taxon>
        <taxon>Actinomycetes</taxon>
        <taxon>Mycobacteriales</taxon>
        <taxon>Mycobacteriaceae</taxon>
        <taxon>Mycolicibacterium</taxon>
    </lineage>
</organism>
<sequence length="209" mass="22130">MTQYPPQQPGPPGPWGPPGPPNTQPPTFEYPEYPGYGGQPYGYGLPPQGYPAPYPSPPQPPRAKSKTAWWIAGGVLSVMLVAALVIGGVFLVRGGGDILVSSDEAEITQLVEDFSAAGNTGKFSELGQYFCANEAAMFGALGELGQILEGIELPQTAPTTDMKATDIKVKGDVASATVEPGGSFETAYFRKENGQWKVCMSAAVEFNQR</sequence>
<evidence type="ECO:0000313" key="4">
    <source>
        <dbReference type="Proteomes" id="UP000028864"/>
    </source>
</evidence>
<evidence type="ECO:0000256" key="2">
    <source>
        <dbReference type="SAM" id="Phobius"/>
    </source>
</evidence>
<reference evidence="3" key="2">
    <citation type="submission" date="2015-09" db="EMBL/GenBank/DDBJ databases">
        <title>Draft genome sequence of Mycobacterium neoaurum DSM 44074.</title>
        <authorList>
            <person name="Croce O."/>
            <person name="Robert C."/>
            <person name="Raoult D."/>
            <person name="Drancourt M."/>
        </authorList>
    </citation>
    <scope>NUCLEOTIDE SEQUENCE</scope>
    <source>
        <strain evidence="3">DSM 44074</strain>
    </source>
</reference>
<dbReference type="Gene3D" id="3.10.450.50">
    <property type="match status" value="1"/>
</dbReference>
<dbReference type="InterPro" id="IPR032710">
    <property type="entry name" value="NTF2-like_dom_sf"/>
</dbReference>
<protein>
    <recommendedName>
        <fullName evidence="5">Lumazine-binding domain protein</fullName>
    </recommendedName>
</protein>
<reference evidence="3" key="1">
    <citation type="submission" date="2014-05" db="EMBL/GenBank/DDBJ databases">
        <authorList>
            <person name="Urmite Genomes"/>
        </authorList>
    </citation>
    <scope>NUCLEOTIDE SEQUENCE</scope>
    <source>
        <strain evidence="3">DSM 44074</strain>
    </source>
</reference>
<accession>A0AAV2WFD2</accession>
<evidence type="ECO:0000313" key="3">
    <source>
        <dbReference type="EMBL" id="CDQ42975.1"/>
    </source>
</evidence>
<dbReference type="SUPFAM" id="SSF54427">
    <property type="entry name" value="NTF2-like"/>
    <property type="match status" value="1"/>
</dbReference>
<dbReference type="RefSeq" id="WP_051644267.1">
    <property type="nucleotide sequence ID" value="NZ_LK021337.1"/>
</dbReference>
<feature type="transmembrane region" description="Helical" evidence="2">
    <location>
        <begin position="68"/>
        <end position="92"/>
    </location>
</feature>
<keyword evidence="2" id="KW-0812">Transmembrane</keyword>
<keyword evidence="2" id="KW-1133">Transmembrane helix</keyword>
<dbReference type="AlphaFoldDB" id="A0AAV2WFD2"/>